<evidence type="ECO:0000259" key="6">
    <source>
        <dbReference type="PROSITE" id="PS50893"/>
    </source>
</evidence>
<dbReference type="NCBIfam" id="TIGR01188">
    <property type="entry name" value="drrA"/>
    <property type="match status" value="1"/>
</dbReference>
<comment type="subcellular location">
    <subcellularLocation>
        <location evidence="1">Cell membrane</location>
        <topology evidence="1">Peripheral membrane protein</topology>
        <orientation evidence="1">Cytoplasmic side</orientation>
    </subcellularLocation>
</comment>
<dbReference type="SMART" id="SM00382">
    <property type="entry name" value="AAA"/>
    <property type="match status" value="1"/>
</dbReference>
<organism evidence="7">
    <name type="scientific">uncultured marine thaumarchaeote AD1000_70_C10</name>
    <dbReference type="NCBI Taxonomy" id="1455933"/>
    <lineage>
        <taxon>Archaea</taxon>
        <taxon>Nitrososphaerota</taxon>
        <taxon>environmental samples</taxon>
    </lineage>
</organism>
<accession>A0A075FX24</accession>
<dbReference type="InterPro" id="IPR003593">
    <property type="entry name" value="AAA+_ATPase"/>
</dbReference>
<dbReference type="EMBL" id="KF900462">
    <property type="protein sequence ID" value="AIE95804.1"/>
    <property type="molecule type" value="Genomic_DNA"/>
</dbReference>
<dbReference type="Gene3D" id="3.40.50.300">
    <property type="entry name" value="P-loop containing nucleotide triphosphate hydrolases"/>
    <property type="match status" value="1"/>
</dbReference>
<comment type="similarity">
    <text evidence="5">Belongs to the ABC transporter superfamily. Drug exporter-1 (DrugE1) (TC 3.A.1.105) family.</text>
</comment>
<dbReference type="InterPro" id="IPR017871">
    <property type="entry name" value="ABC_transporter-like_CS"/>
</dbReference>
<dbReference type="GO" id="GO:1900753">
    <property type="term" value="P:doxorubicin transport"/>
    <property type="evidence" value="ECO:0007669"/>
    <property type="project" value="InterPro"/>
</dbReference>
<dbReference type="Pfam" id="PF00005">
    <property type="entry name" value="ABC_tran"/>
    <property type="match status" value="1"/>
</dbReference>
<evidence type="ECO:0000256" key="3">
    <source>
        <dbReference type="ARBA" id="ARBA00022741"/>
    </source>
</evidence>
<dbReference type="Pfam" id="PF13732">
    <property type="entry name" value="DrrA1-3_C"/>
    <property type="match status" value="1"/>
</dbReference>
<dbReference type="GO" id="GO:0016887">
    <property type="term" value="F:ATP hydrolysis activity"/>
    <property type="evidence" value="ECO:0007669"/>
    <property type="project" value="InterPro"/>
</dbReference>
<feature type="domain" description="ABC transporter" evidence="6">
    <location>
        <begin position="4"/>
        <end position="235"/>
    </location>
</feature>
<dbReference type="GO" id="GO:0005886">
    <property type="term" value="C:plasma membrane"/>
    <property type="evidence" value="ECO:0007669"/>
    <property type="project" value="UniProtKB-SubCell"/>
</dbReference>
<dbReference type="PROSITE" id="PS50893">
    <property type="entry name" value="ABC_TRANSPORTER_2"/>
    <property type="match status" value="1"/>
</dbReference>
<evidence type="ECO:0000256" key="4">
    <source>
        <dbReference type="ARBA" id="ARBA00022840"/>
    </source>
</evidence>
<reference evidence="7" key="1">
    <citation type="journal article" date="2014" name="Genome Biol. Evol.">
        <title>Pangenome evidence for extensive interdomain horizontal transfer affecting lineage core and shell genes in uncultured planktonic thaumarchaeota and euryarchaeota.</title>
        <authorList>
            <person name="Deschamps P."/>
            <person name="Zivanovic Y."/>
            <person name="Moreira D."/>
            <person name="Rodriguez-Valera F."/>
            <person name="Lopez-Garcia P."/>
        </authorList>
    </citation>
    <scope>NUCLEOTIDE SEQUENCE</scope>
</reference>
<dbReference type="PANTHER" id="PTHR43582">
    <property type="entry name" value="LINEARMYCIN RESISTANCE ATP-BINDING PROTEIN LNRL"/>
    <property type="match status" value="1"/>
</dbReference>
<dbReference type="PROSITE" id="PS00211">
    <property type="entry name" value="ABC_TRANSPORTER_1"/>
    <property type="match status" value="1"/>
</dbReference>
<evidence type="ECO:0000256" key="5">
    <source>
        <dbReference type="ARBA" id="ARBA00049985"/>
    </source>
</evidence>
<dbReference type="InterPro" id="IPR025302">
    <property type="entry name" value="DrrA1/2-like_C"/>
</dbReference>
<sequence length="335" mass="37820">MEAIEVDSLTKEFGDFKAVDGISFKVEEGEIFGFLGPNGAGKSTTMMILTTLLKPTSGRALVGGYDVMSAAKKVREKIGYVQQEISVDEFLTGRENLYLHARINQIPRNLIKSRIDDVLELVELGEKKDQASLTYSGGMRKRLDIANGLLSRPSVLFLDEPTVGLDIQTRRKIWGYIKKIQKDFGMTIFISTHYMEEADNLCDRIGIIDHGKIQVIDTPKSMKSTIGNEIISFNLVDGKANQDVIIDQIGKIEFVKEVKNKEGLITVFSTKSNEVIPKIFQESANLDMKIRSLTLKQPTLDDVFISYTGHDLRDETENKKYSRRKEFNLNRRKGL</sequence>
<dbReference type="AlphaFoldDB" id="A0A075FX24"/>
<name>A0A075FX24_9ARCH</name>
<evidence type="ECO:0000256" key="1">
    <source>
        <dbReference type="ARBA" id="ARBA00004413"/>
    </source>
</evidence>
<dbReference type="PANTHER" id="PTHR43582:SF2">
    <property type="entry name" value="LINEARMYCIN RESISTANCE ATP-BINDING PROTEIN LNRL"/>
    <property type="match status" value="1"/>
</dbReference>
<evidence type="ECO:0000256" key="2">
    <source>
        <dbReference type="ARBA" id="ARBA00022448"/>
    </source>
</evidence>
<dbReference type="GO" id="GO:0043215">
    <property type="term" value="P:daunorubicin transport"/>
    <property type="evidence" value="ECO:0007669"/>
    <property type="project" value="InterPro"/>
</dbReference>
<keyword evidence="4" id="KW-0067">ATP-binding</keyword>
<gene>
    <name evidence="7" type="primary">ABC-2.AB.A</name>
</gene>
<dbReference type="GO" id="GO:0005524">
    <property type="term" value="F:ATP binding"/>
    <property type="evidence" value="ECO:0007669"/>
    <property type="project" value="UniProtKB-KW"/>
</dbReference>
<keyword evidence="3" id="KW-0547">Nucleotide-binding</keyword>
<evidence type="ECO:0000313" key="7">
    <source>
        <dbReference type="EMBL" id="AIE95804.1"/>
    </source>
</evidence>
<dbReference type="SUPFAM" id="SSF52540">
    <property type="entry name" value="P-loop containing nucleoside triphosphate hydrolases"/>
    <property type="match status" value="1"/>
</dbReference>
<keyword evidence="2" id="KW-0813">Transport</keyword>
<proteinExistence type="inferred from homology"/>
<protein>
    <submittedName>
        <fullName evidence="7">Daunorubicin resistance ABC transporter ATPase subunit (ABC-2.AB.A)</fullName>
    </submittedName>
</protein>
<dbReference type="InterPro" id="IPR005894">
    <property type="entry name" value="DrrA"/>
</dbReference>
<dbReference type="InterPro" id="IPR027417">
    <property type="entry name" value="P-loop_NTPase"/>
</dbReference>
<dbReference type="InterPro" id="IPR003439">
    <property type="entry name" value="ABC_transporter-like_ATP-bd"/>
</dbReference>